<protein>
    <recommendedName>
        <fullName evidence="4">DUF222 domain-containing protein</fullName>
    </recommendedName>
</protein>
<gene>
    <name evidence="2" type="ORF">GCM10025864_13050</name>
</gene>
<evidence type="ECO:0000313" key="3">
    <source>
        <dbReference type="Proteomes" id="UP001157091"/>
    </source>
</evidence>
<dbReference type="EMBL" id="BSUK01000001">
    <property type="protein sequence ID" value="GMA23546.1"/>
    <property type="molecule type" value="Genomic_DNA"/>
</dbReference>
<comment type="caution">
    <text evidence="2">The sequence shown here is derived from an EMBL/GenBank/DDBJ whole genome shotgun (WGS) entry which is preliminary data.</text>
</comment>
<keyword evidence="3" id="KW-1185">Reference proteome</keyword>
<feature type="region of interest" description="Disordered" evidence="1">
    <location>
        <begin position="214"/>
        <end position="241"/>
    </location>
</feature>
<accession>A0ABQ6HYG2</accession>
<dbReference type="Proteomes" id="UP001157091">
    <property type="component" value="Unassembled WGS sequence"/>
</dbReference>
<feature type="region of interest" description="Disordered" evidence="1">
    <location>
        <begin position="67"/>
        <end position="97"/>
    </location>
</feature>
<evidence type="ECO:0008006" key="4">
    <source>
        <dbReference type="Google" id="ProtNLM"/>
    </source>
</evidence>
<name>A0ABQ6HYG2_9MICO</name>
<evidence type="ECO:0000256" key="1">
    <source>
        <dbReference type="SAM" id="MobiDB-lite"/>
    </source>
</evidence>
<dbReference type="RefSeq" id="WP_284292537.1">
    <property type="nucleotide sequence ID" value="NZ_BSUK01000001.1"/>
</dbReference>
<reference evidence="3" key="1">
    <citation type="journal article" date="2019" name="Int. J. Syst. Evol. Microbiol.">
        <title>The Global Catalogue of Microorganisms (GCM) 10K type strain sequencing project: providing services to taxonomists for standard genome sequencing and annotation.</title>
        <authorList>
            <consortium name="The Broad Institute Genomics Platform"/>
            <consortium name="The Broad Institute Genome Sequencing Center for Infectious Disease"/>
            <person name="Wu L."/>
            <person name="Ma J."/>
        </authorList>
    </citation>
    <scope>NUCLEOTIDE SEQUENCE [LARGE SCALE GENOMIC DNA]</scope>
    <source>
        <strain evidence="3">NBRC 106348</strain>
    </source>
</reference>
<proteinExistence type="predicted"/>
<evidence type="ECO:0000313" key="2">
    <source>
        <dbReference type="EMBL" id="GMA23546.1"/>
    </source>
</evidence>
<sequence>MFESWRDDEGATGAPASDHARRASSDLDTTSVRADHEPHGSSSILDLALASLLTRALELREESWSHGIARPASGGDDPAASGGTPHEGTGSDPAHDRAGIDAAVLGKADALSRAALADLGDDALIDAVVGWQHVASWAAAAQARVVGELLARGGASAVALEAVTHELTAALVTSRHTAAKLAGRAAALSVTPEVADALADGRIDTARADALLSSETVPPLSVSRSQPTSSARPSGQDPRPG</sequence>
<organism evidence="2 3">
    <name type="scientific">Luteimicrobium album</name>
    <dbReference type="NCBI Taxonomy" id="1054550"/>
    <lineage>
        <taxon>Bacteria</taxon>
        <taxon>Bacillati</taxon>
        <taxon>Actinomycetota</taxon>
        <taxon>Actinomycetes</taxon>
        <taxon>Micrococcales</taxon>
        <taxon>Luteimicrobium</taxon>
    </lineage>
</organism>
<feature type="compositionally biased region" description="Polar residues" evidence="1">
    <location>
        <begin position="222"/>
        <end position="233"/>
    </location>
</feature>
<feature type="compositionally biased region" description="Low complexity" evidence="1">
    <location>
        <begin position="71"/>
        <end position="83"/>
    </location>
</feature>
<feature type="region of interest" description="Disordered" evidence="1">
    <location>
        <begin position="1"/>
        <end position="41"/>
    </location>
</feature>